<dbReference type="SUPFAM" id="SSF81301">
    <property type="entry name" value="Nucleotidyltransferase"/>
    <property type="match status" value="1"/>
</dbReference>
<dbReference type="GO" id="GO:0090071">
    <property type="term" value="P:negative regulation of ribosome biogenesis"/>
    <property type="evidence" value="ECO:0007669"/>
    <property type="project" value="TreeGrafter"/>
</dbReference>
<accession>A0A3B1D0J4</accession>
<comment type="similarity">
    <text evidence="1">Belongs to the Iojap/RsfS family.</text>
</comment>
<protein>
    <submittedName>
        <fullName evidence="2">Ribosomal silencing factor RsfA</fullName>
    </submittedName>
</protein>
<dbReference type="InterPro" id="IPR043519">
    <property type="entry name" value="NT_sf"/>
</dbReference>
<reference evidence="2" key="1">
    <citation type="submission" date="2018-06" db="EMBL/GenBank/DDBJ databases">
        <authorList>
            <person name="Zhirakovskaya E."/>
        </authorList>
    </citation>
    <scope>NUCLEOTIDE SEQUENCE</scope>
</reference>
<dbReference type="NCBIfam" id="TIGR00090">
    <property type="entry name" value="rsfS_iojap_ybeB"/>
    <property type="match status" value="1"/>
</dbReference>
<sequence>MKESLSTLRQLVMTAADEKQAIDPVTLDLRGRSDLTDYFVICSGSSRSQVQAIADSIQEKTYGTEHKVSAIEGYSSANWVVMDLGDIFVHIFHKDSRVHYDLERLWGHSLTKETVEP</sequence>
<dbReference type="GO" id="GO:0043023">
    <property type="term" value="F:ribosomal large subunit binding"/>
    <property type="evidence" value="ECO:0007669"/>
    <property type="project" value="TreeGrafter"/>
</dbReference>
<dbReference type="GO" id="GO:0017148">
    <property type="term" value="P:negative regulation of translation"/>
    <property type="evidence" value="ECO:0007669"/>
    <property type="project" value="TreeGrafter"/>
</dbReference>
<dbReference type="AlphaFoldDB" id="A0A3B1D0J4"/>
<gene>
    <name evidence="2" type="ORF">MNBD_NITROSPINAE05-1303</name>
</gene>
<dbReference type="InterPro" id="IPR004394">
    <property type="entry name" value="Iojap/RsfS/C7orf30"/>
</dbReference>
<organism evidence="2">
    <name type="scientific">hydrothermal vent metagenome</name>
    <dbReference type="NCBI Taxonomy" id="652676"/>
    <lineage>
        <taxon>unclassified sequences</taxon>
        <taxon>metagenomes</taxon>
        <taxon>ecological metagenomes</taxon>
    </lineage>
</organism>
<dbReference type="Pfam" id="PF02410">
    <property type="entry name" value="RsfS"/>
    <property type="match status" value="1"/>
</dbReference>
<evidence type="ECO:0000313" key="2">
    <source>
        <dbReference type="EMBL" id="VAX32351.1"/>
    </source>
</evidence>
<dbReference type="Gene3D" id="3.30.460.10">
    <property type="entry name" value="Beta Polymerase, domain 2"/>
    <property type="match status" value="1"/>
</dbReference>
<name>A0A3B1D0J4_9ZZZZ</name>
<dbReference type="PANTHER" id="PTHR21043">
    <property type="entry name" value="IOJAP SUPERFAMILY ORTHOLOG"/>
    <property type="match status" value="1"/>
</dbReference>
<dbReference type="EMBL" id="UOGG01000196">
    <property type="protein sequence ID" value="VAX32351.1"/>
    <property type="molecule type" value="Genomic_DNA"/>
</dbReference>
<dbReference type="PANTHER" id="PTHR21043:SF0">
    <property type="entry name" value="MITOCHONDRIAL ASSEMBLY OF RIBOSOMAL LARGE SUBUNIT PROTEIN 1"/>
    <property type="match status" value="1"/>
</dbReference>
<proteinExistence type="inferred from homology"/>
<dbReference type="HAMAP" id="MF_01477">
    <property type="entry name" value="Iojap_RsfS"/>
    <property type="match status" value="1"/>
</dbReference>
<evidence type="ECO:0000256" key="1">
    <source>
        <dbReference type="ARBA" id="ARBA00010574"/>
    </source>
</evidence>